<organism evidence="1">
    <name type="scientific">marine sediment metagenome</name>
    <dbReference type="NCBI Taxonomy" id="412755"/>
    <lineage>
        <taxon>unclassified sequences</taxon>
        <taxon>metagenomes</taxon>
        <taxon>ecological metagenomes</taxon>
    </lineage>
</organism>
<proteinExistence type="predicted"/>
<gene>
    <name evidence="1" type="ORF">S01H1_57512</name>
</gene>
<sequence>DDGLKEFPSIKDPKNLNQFVGFLEESLQRPVVYLSDGPEQSQIRKLR</sequence>
<feature type="non-terminal residue" evidence="1">
    <location>
        <position position="1"/>
    </location>
</feature>
<protein>
    <submittedName>
        <fullName evidence="1">Uncharacterized protein</fullName>
    </submittedName>
</protein>
<reference evidence="1" key="1">
    <citation type="journal article" date="2014" name="Front. Microbiol.">
        <title>High frequency of phylogenetically diverse reductive dehalogenase-homologous genes in deep subseafloor sedimentary metagenomes.</title>
        <authorList>
            <person name="Kawai M."/>
            <person name="Futagami T."/>
            <person name="Toyoda A."/>
            <person name="Takaki Y."/>
            <person name="Nishi S."/>
            <person name="Hori S."/>
            <person name="Arai W."/>
            <person name="Tsubouchi T."/>
            <person name="Morono Y."/>
            <person name="Uchiyama I."/>
            <person name="Ito T."/>
            <person name="Fujiyama A."/>
            <person name="Inagaki F."/>
            <person name="Takami H."/>
        </authorList>
    </citation>
    <scope>NUCLEOTIDE SEQUENCE</scope>
    <source>
        <strain evidence="1">Expedition CK06-06</strain>
    </source>
</reference>
<evidence type="ECO:0000313" key="1">
    <source>
        <dbReference type="EMBL" id="GAG14163.1"/>
    </source>
</evidence>
<dbReference type="EMBL" id="BARS01037507">
    <property type="protein sequence ID" value="GAG14163.1"/>
    <property type="molecule type" value="Genomic_DNA"/>
</dbReference>
<comment type="caution">
    <text evidence="1">The sequence shown here is derived from an EMBL/GenBank/DDBJ whole genome shotgun (WGS) entry which is preliminary data.</text>
</comment>
<dbReference type="AlphaFoldDB" id="X0VNX3"/>
<name>X0VNX3_9ZZZZ</name>
<accession>X0VNX3</accession>